<organism evidence="5 6">
    <name type="scientific">Bifidobacterium stellenboschense</name>
    <dbReference type="NCBI Taxonomy" id="762211"/>
    <lineage>
        <taxon>Bacteria</taxon>
        <taxon>Bacillati</taxon>
        <taxon>Actinomycetota</taxon>
        <taxon>Actinomycetes</taxon>
        <taxon>Bifidobacteriales</taxon>
        <taxon>Bifidobacteriaceae</taxon>
        <taxon>Bifidobacterium</taxon>
    </lineage>
</organism>
<dbReference type="Pfam" id="PF13377">
    <property type="entry name" value="Peripla_BP_3"/>
    <property type="match status" value="1"/>
</dbReference>
<dbReference type="SUPFAM" id="SSF53822">
    <property type="entry name" value="Periplasmic binding protein-like I"/>
    <property type="match status" value="1"/>
</dbReference>
<dbReference type="InterPro" id="IPR010982">
    <property type="entry name" value="Lambda_DNA-bd_dom_sf"/>
</dbReference>
<evidence type="ECO:0000256" key="3">
    <source>
        <dbReference type="ARBA" id="ARBA00023163"/>
    </source>
</evidence>
<dbReference type="InterPro" id="IPR000843">
    <property type="entry name" value="HTH_LacI"/>
</dbReference>
<feature type="domain" description="HTH lacI-type" evidence="4">
    <location>
        <begin position="11"/>
        <end position="65"/>
    </location>
</feature>
<evidence type="ECO:0000259" key="4">
    <source>
        <dbReference type="PROSITE" id="PS50932"/>
    </source>
</evidence>
<dbReference type="PANTHER" id="PTHR30146:SF153">
    <property type="entry name" value="LACTOSE OPERON REPRESSOR"/>
    <property type="match status" value="1"/>
</dbReference>
<dbReference type="Proteomes" id="UP000029004">
    <property type="component" value="Unassembled WGS sequence"/>
</dbReference>
<dbReference type="Gene3D" id="3.40.50.2300">
    <property type="match status" value="2"/>
</dbReference>
<dbReference type="InterPro" id="IPR028082">
    <property type="entry name" value="Peripla_BP_I"/>
</dbReference>
<keyword evidence="1" id="KW-0805">Transcription regulation</keyword>
<reference evidence="5 6" key="1">
    <citation type="submission" date="2014-03" db="EMBL/GenBank/DDBJ databases">
        <title>Genomics of Bifidobacteria.</title>
        <authorList>
            <person name="Ventura M."/>
            <person name="Milani C."/>
            <person name="Lugli G.A."/>
        </authorList>
    </citation>
    <scope>NUCLEOTIDE SEQUENCE [LARGE SCALE GENOMIC DNA]</scope>
    <source>
        <strain evidence="5 6">DSM 23968</strain>
    </source>
</reference>
<name>A0A087DBQ9_9BIFI</name>
<evidence type="ECO:0000313" key="5">
    <source>
        <dbReference type="EMBL" id="KFI92959.1"/>
    </source>
</evidence>
<evidence type="ECO:0000256" key="2">
    <source>
        <dbReference type="ARBA" id="ARBA00023125"/>
    </source>
</evidence>
<dbReference type="Gene3D" id="1.10.260.40">
    <property type="entry name" value="lambda repressor-like DNA-binding domains"/>
    <property type="match status" value="1"/>
</dbReference>
<dbReference type="AlphaFoldDB" id="A0A087DBQ9"/>
<dbReference type="Pfam" id="PF00356">
    <property type="entry name" value="LacI"/>
    <property type="match status" value="1"/>
</dbReference>
<accession>A0A087DBQ9</accession>
<dbReference type="EMBL" id="JGZP01000028">
    <property type="protein sequence ID" value="KFI92959.1"/>
    <property type="molecule type" value="Genomic_DNA"/>
</dbReference>
<gene>
    <name evidence="5" type="ORF">BSTEL_1605</name>
</gene>
<keyword evidence="6" id="KW-1185">Reference proteome</keyword>
<dbReference type="SMART" id="SM00354">
    <property type="entry name" value="HTH_LACI"/>
    <property type="match status" value="1"/>
</dbReference>
<evidence type="ECO:0000313" key="6">
    <source>
        <dbReference type="Proteomes" id="UP000029004"/>
    </source>
</evidence>
<protein>
    <submittedName>
        <fullName evidence="5">Transcriptional regulator</fullName>
    </submittedName>
</protein>
<dbReference type="PROSITE" id="PS50932">
    <property type="entry name" value="HTH_LACI_2"/>
    <property type="match status" value="1"/>
</dbReference>
<dbReference type="RefSeq" id="WP_084686282.1">
    <property type="nucleotide sequence ID" value="NZ_JGZP01000028.1"/>
</dbReference>
<sequence>MNGKRNGNRPPTSKDVAALAGVSQSTVSFVINGKSTVAEATRLRVQEAMRKLNYQPNAGARTLRTSRTNIIALFVEMNEITDANETTPYIDAIVKLARERDYDVIINTTHEGTTALQRLAGKSICDAFILMDVRRDDERIPTAAALNLPVVLIGRPDNAMGLDVLDFNARLAAQQAVDELAGTGHRHIVMIGDVLNQDSGRFRFVDDFYEGARDRAHHYGLSIALVTRLGNGQDGIRRTLQQVLAQADDRLGIIVRQPRPTGWLLQELAESGMIPGQDVSVVSHCSDMAAQSFQWPVTNVSTRPEELSERAIEVLFSRLDGDTSAPYCELIDPTGITRRETVIDWNAR</sequence>
<dbReference type="InterPro" id="IPR046335">
    <property type="entry name" value="LacI/GalR-like_sensor"/>
</dbReference>
<dbReference type="CDD" id="cd06267">
    <property type="entry name" value="PBP1_LacI_sugar_binding-like"/>
    <property type="match status" value="1"/>
</dbReference>
<keyword evidence="2" id="KW-0238">DNA-binding</keyword>
<comment type="caution">
    <text evidence="5">The sequence shown here is derived from an EMBL/GenBank/DDBJ whole genome shotgun (WGS) entry which is preliminary data.</text>
</comment>
<dbReference type="GO" id="GO:0003700">
    <property type="term" value="F:DNA-binding transcription factor activity"/>
    <property type="evidence" value="ECO:0007669"/>
    <property type="project" value="TreeGrafter"/>
</dbReference>
<dbReference type="STRING" id="762211.BSTEL_1605"/>
<keyword evidence="3" id="KW-0804">Transcription</keyword>
<dbReference type="PANTHER" id="PTHR30146">
    <property type="entry name" value="LACI-RELATED TRANSCRIPTIONAL REPRESSOR"/>
    <property type="match status" value="1"/>
</dbReference>
<proteinExistence type="predicted"/>
<dbReference type="GO" id="GO:0000976">
    <property type="term" value="F:transcription cis-regulatory region binding"/>
    <property type="evidence" value="ECO:0007669"/>
    <property type="project" value="TreeGrafter"/>
</dbReference>
<dbReference type="eggNOG" id="COG1609">
    <property type="taxonomic scope" value="Bacteria"/>
</dbReference>
<dbReference type="CDD" id="cd01392">
    <property type="entry name" value="HTH_LacI"/>
    <property type="match status" value="1"/>
</dbReference>
<dbReference type="OrthoDB" id="252678at2"/>
<dbReference type="SUPFAM" id="SSF47413">
    <property type="entry name" value="lambda repressor-like DNA-binding domains"/>
    <property type="match status" value="1"/>
</dbReference>
<evidence type="ECO:0000256" key="1">
    <source>
        <dbReference type="ARBA" id="ARBA00023015"/>
    </source>
</evidence>